<evidence type="ECO:0000256" key="4">
    <source>
        <dbReference type="ARBA" id="ARBA00011738"/>
    </source>
</evidence>
<dbReference type="InterPro" id="IPR015797">
    <property type="entry name" value="NUDIX_hydrolase-like_dom_sf"/>
</dbReference>
<dbReference type="RefSeq" id="WP_085750729.1">
    <property type="nucleotide sequence ID" value="NZ_BSPR01000023.1"/>
</dbReference>
<evidence type="ECO:0000256" key="2">
    <source>
        <dbReference type="ARBA" id="ARBA00001946"/>
    </source>
</evidence>
<dbReference type="PROSITE" id="PS51462">
    <property type="entry name" value="NUDIX"/>
    <property type="match status" value="1"/>
</dbReference>
<feature type="short sequence motif" description="Nudix box" evidence="10">
    <location>
        <begin position="87"/>
        <end position="108"/>
    </location>
</feature>
<dbReference type="GO" id="GO:0005829">
    <property type="term" value="C:cytosol"/>
    <property type="evidence" value="ECO:0007669"/>
    <property type="project" value="TreeGrafter"/>
</dbReference>
<comment type="cofactor">
    <cofactor evidence="2 9">
        <name>Mg(2+)</name>
        <dbReference type="ChEBI" id="CHEBI:18420"/>
    </cofactor>
</comment>
<sequence length="197" mass="22764">MDIHQRLRIHDVRVLSDDWYVLKKTRFDWQRRDGTWQTMNRETYDRGNGAVLLPYHRARRTVILTRQFRYPAYVNGHHDLLIEAPAGLLDTQSPEDRVRAEVEEETGYRLHDVRPVFEAFMSPGSVTEKLHFFVGEYEAHMRVGDGGGVAGEGEDIEVLELTIDDALAQVADGRIRDGKTIMLLQHAALHLFDKEPR</sequence>
<dbReference type="KEGG" id="rgu:A4W93_11420"/>
<comment type="catalytic activity">
    <reaction evidence="1">
        <text>GDP-alpha-D-mannose + H2O = alpha-D-mannose 1-phosphate + GMP + 2 H(+)</text>
        <dbReference type="Rhea" id="RHEA:27978"/>
        <dbReference type="ChEBI" id="CHEBI:15377"/>
        <dbReference type="ChEBI" id="CHEBI:15378"/>
        <dbReference type="ChEBI" id="CHEBI:57527"/>
        <dbReference type="ChEBI" id="CHEBI:58115"/>
        <dbReference type="ChEBI" id="CHEBI:58409"/>
    </reaction>
</comment>
<evidence type="ECO:0000256" key="8">
    <source>
        <dbReference type="ARBA" id="ARBA00032272"/>
    </source>
</evidence>
<feature type="binding site" evidence="9">
    <location>
        <position position="86"/>
    </location>
    <ligand>
        <name>Mg(2+)</name>
        <dbReference type="ChEBI" id="CHEBI:18420"/>
        <label>1</label>
    </ligand>
</feature>
<keyword evidence="6" id="KW-0378">Hydrolase</keyword>
<dbReference type="InterPro" id="IPR004385">
    <property type="entry name" value="NDP_pyrophosphatase"/>
</dbReference>
<evidence type="ECO:0000256" key="1">
    <source>
        <dbReference type="ARBA" id="ARBA00000847"/>
    </source>
</evidence>
<evidence type="ECO:0000256" key="5">
    <source>
        <dbReference type="ARBA" id="ARBA00016377"/>
    </source>
</evidence>
<dbReference type="SUPFAM" id="SSF55811">
    <property type="entry name" value="Nudix"/>
    <property type="match status" value="1"/>
</dbReference>
<accession>A0A1W6L8B5</accession>
<dbReference type="GO" id="GO:0019693">
    <property type="term" value="P:ribose phosphate metabolic process"/>
    <property type="evidence" value="ECO:0007669"/>
    <property type="project" value="TreeGrafter"/>
</dbReference>
<feature type="binding site" evidence="9">
    <location>
        <position position="101"/>
    </location>
    <ligand>
        <name>Mg(2+)</name>
        <dbReference type="ChEBI" id="CHEBI:18420"/>
        <label>1</label>
    </ligand>
</feature>
<dbReference type="OrthoDB" id="5292471at2"/>
<dbReference type="CDD" id="cd24157">
    <property type="entry name" value="NUDIX_GDPMK"/>
    <property type="match status" value="1"/>
</dbReference>
<dbReference type="STRING" id="946333.A4W93_11420"/>
<dbReference type="AlphaFoldDB" id="A0A1W6L8B5"/>
<evidence type="ECO:0000256" key="7">
    <source>
        <dbReference type="ARBA" id="ARBA00032162"/>
    </source>
</evidence>
<proteinExistence type="inferred from homology"/>
<dbReference type="EMBL" id="CP015118">
    <property type="protein sequence ID" value="ARN20454.1"/>
    <property type="molecule type" value="Genomic_DNA"/>
</dbReference>
<reference evidence="11 12" key="1">
    <citation type="submission" date="2016-04" db="EMBL/GenBank/DDBJ databases">
        <title>Complete genome sequence of natural rubber-degrading, novel Gram-negative bacterium, Rhizobacter gummiphilus strain NS21.</title>
        <authorList>
            <person name="Tabata M."/>
            <person name="Kasai D."/>
            <person name="Fukuda M."/>
        </authorList>
    </citation>
    <scope>NUCLEOTIDE SEQUENCE [LARGE SCALE GENOMIC DNA]</scope>
    <source>
        <strain evidence="11 12">NS21</strain>
    </source>
</reference>
<dbReference type="Gene3D" id="3.90.79.10">
    <property type="entry name" value="Nucleoside Triphosphate Pyrophosphohydrolase"/>
    <property type="match status" value="1"/>
</dbReference>
<dbReference type="PANTHER" id="PTHR11839">
    <property type="entry name" value="UDP/ADP-SUGAR PYROPHOSPHATASE"/>
    <property type="match status" value="1"/>
</dbReference>
<keyword evidence="12" id="KW-1185">Reference proteome</keyword>
<evidence type="ECO:0000256" key="10">
    <source>
        <dbReference type="PIRSR" id="PIRSR604385-3"/>
    </source>
</evidence>
<evidence type="ECO:0000256" key="6">
    <source>
        <dbReference type="ARBA" id="ARBA00022801"/>
    </source>
</evidence>
<evidence type="ECO:0000313" key="11">
    <source>
        <dbReference type="EMBL" id="ARN20454.1"/>
    </source>
</evidence>
<evidence type="ECO:0000256" key="3">
    <source>
        <dbReference type="ARBA" id="ARBA00007275"/>
    </source>
</evidence>
<dbReference type="GO" id="GO:0046872">
    <property type="term" value="F:metal ion binding"/>
    <property type="evidence" value="ECO:0007669"/>
    <property type="project" value="UniProtKB-KW"/>
</dbReference>
<keyword evidence="9" id="KW-0479">Metal-binding</keyword>
<feature type="binding site" evidence="9">
    <location>
        <position position="154"/>
    </location>
    <ligand>
        <name>Mg(2+)</name>
        <dbReference type="ChEBI" id="CHEBI:18420"/>
        <label>1</label>
    </ligand>
</feature>
<name>A0A1W6L8B5_9BURK</name>
<comment type="subunit">
    <text evidence="4">Homodimer.</text>
</comment>
<dbReference type="Pfam" id="PF00293">
    <property type="entry name" value="NUDIX"/>
    <property type="match status" value="1"/>
</dbReference>
<dbReference type="PANTHER" id="PTHR11839:SF18">
    <property type="entry name" value="NUDIX HYDROLASE DOMAIN-CONTAINING PROTEIN"/>
    <property type="match status" value="1"/>
</dbReference>
<protein>
    <recommendedName>
        <fullName evidence="5">GDP-mannose pyrophosphatase</fullName>
    </recommendedName>
    <alternativeName>
        <fullName evidence="7">GDP-mannose hydrolase</fullName>
    </alternativeName>
    <alternativeName>
        <fullName evidence="8">GDPMK</fullName>
    </alternativeName>
</protein>
<dbReference type="InterPro" id="IPR000086">
    <property type="entry name" value="NUDIX_hydrolase_dom"/>
</dbReference>
<feature type="binding site" evidence="9">
    <location>
        <position position="105"/>
    </location>
    <ligand>
        <name>Mg(2+)</name>
        <dbReference type="ChEBI" id="CHEBI:18420"/>
        <label>1</label>
    </ligand>
</feature>
<organism evidence="11 12">
    <name type="scientific">Piscinibacter gummiphilus</name>
    <dbReference type="NCBI Taxonomy" id="946333"/>
    <lineage>
        <taxon>Bacteria</taxon>
        <taxon>Pseudomonadati</taxon>
        <taxon>Pseudomonadota</taxon>
        <taxon>Betaproteobacteria</taxon>
        <taxon>Burkholderiales</taxon>
        <taxon>Sphaerotilaceae</taxon>
        <taxon>Piscinibacter</taxon>
    </lineage>
</organism>
<dbReference type="GO" id="GO:0016818">
    <property type="term" value="F:hydrolase activity, acting on acid anhydrides, in phosphorus-containing anhydrides"/>
    <property type="evidence" value="ECO:0007669"/>
    <property type="project" value="InterPro"/>
</dbReference>
<keyword evidence="9" id="KW-0460">Magnesium</keyword>
<comment type="similarity">
    <text evidence="3">Belongs to the Nudix hydrolase family. NudK subfamily.</text>
</comment>
<dbReference type="GO" id="GO:0006753">
    <property type="term" value="P:nucleoside phosphate metabolic process"/>
    <property type="evidence" value="ECO:0007669"/>
    <property type="project" value="TreeGrafter"/>
</dbReference>
<dbReference type="Proteomes" id="UP000193427">
    <property type="component" value="Chromosome"/>
</dbReference>
<evidence type="ECO:0000313" key="12">
    <source>
        <dbReference type="Proteomes" id="UP000193427"/>
    </source>
</evidence>
<evidence type="ECO:0000256" key="9">
    <source>
        <dbReference type="PIRSR" id="PIRSR604385-2"/>
    </source>
</evidence>
<dbReference type="NCBIfam" id="TIGR00052">
    <property type="entry name" value="nudix-type nucleoside diphosphatase, YffH/AdpP family"/>
    <property type="match status" value="1"/>
</dbReference>
<gene>
    <name evidence="11" type="ORF">A4W93_11420</name>
</gene>